<dbReference type="GO" id="GO:0048306">
    <property type="term" value="F:calcium-dependent protein binding"/>
    <property type="evidence" value="ECO:0007669"/>
    <property type="project" value="InterPro"/>
</dbReference>
<gene>
    <name evidence="6 7" type="primary">LOC113991788</name>
</gene>
<dbReference type="RefSeq" id="XP_027584158.1">
    <property type="nucleotide sequence ID" value="XM_027728357.2"/>
</dbReference>
<feature type="region of interest" description="Disordered" evidence="4">
    <location>
        <begin position="321"/>
        <end position="346"/>
    </location>
</feature>
<dbReference type="Proteomes" id="UP000504627">
    <property type="component" value="Unplaced"/>
</dbReference>
<feature type="compositionally biased region" description="Acidic residues" evidence="4">
    <location>
        <begin position="179"/>
        <end position="189"/>
    </location>
</feature>
<dbReference type="AlphaFoldDB" id="A0A6J2H8P9"/>
<evidence type="ECO:0000256" key="3">
    <source>
        <dbReference type="ARBA" id="ARBA00023242"/>
    </source>
</evidence>
<sequence length="454" mass="49127">MGDGSPHSPGLCLCREFKQDTVPRAKRLLDSTAQLQALQSAKRVRVLSHVCSTPKPSENLLLLSPGSPCSHFLDESGQGDLAASFCGSKYNDVTISLDTSRCFDDTELDDSLLELSGSEKGNSPFDYTEEEIQEILADDCTEAEQHLIRKSHLSQSGNEESGQAGSSSCSGASVREDASEIAEEPEEPLPQEHPPVSSGCYPGFLSGSAGLGGIHLQQDLDLQDLLHLSPFAVGGSDEPVEGNYLVEVERETLEAMIDDCLGYATTAGSCILEESLEPKGQESLASDCLGRAVPLFHLGDESPAPGSGNKELPKATASLFSRKSDSPEDGEGESPGAEQPSGDIKLSDTTIVQTVQEETPSGKKPGKVIIVPQEKEKRLKQRPCISEVKVEQKKRFYAECAHPPDEKGTPSIRNYPRSNKKPTQRYSHTHWVSKNLAKLHDFQSIPDHFQCNPV</sequence>
<keyword evidence="3" id="KW-0539">Nucleus</keyword>
<evidence type="ECO:0000256" key="2">
    <source>
        <dbReference type="ARBA" id="ARBA00020595"/>
    </source>
</evidence>
<accession>A0A6J2H8P9</accession>
<comment type="subcellular location">
    <subcellularLocation>
        <location evidence="1">Nucleus</location>
    </subcellularLocation>
</comment>
<feature type="region of interest" description="Disordered" evidence="4">
    <location>
        <begin position="152"/>
        <end position="200"/>
    </location>
</feature>
<evidence type="ECO:0000313" key="5">
    <source>
        <dbReference type="Proteomes" id="UP000504627"/>
    </source>
</evidence>
<evidence type="ECO:0000313" key="7">
    <source>
        <dbReference type="RefSeq" id="XP_027584159.1"/>
    </source>
</evidence>
<evidence type="ECO:0000256" key="4">
    <source>
        <dbReference type="SAM" id="MobiDB-lite"/>
    </source>
</evidence>
<organism evidence="5 7">
    <name type="scientific">Pipra filicauda</name>
    <name type="common">Wire-tailed manakin</name>
    <dbReference type="NCBI Taxonomy" id="649802"/>
    <lineage>
        <taxon>Eukaryota</taxon>
        <taxon>Metazoa</taxon>
        <taxon>Chordata</taxon>
        <taxon>Craniata</taxon>
        <taxon>Vertebrata</taxon>
        <taxon>Euteleostomi</taxon>
        <taxon>Archelosauria</taxon>
        <taxon>Archosauria</taxon>
        <taxon>Dinosauria</taxon>
        <taxon>Saurischia</taxon>
        <taxon>Theropoda</taxon>
        <taxon>Coelurosauria</taxon>
        <taxon>Aves</taxon>
        <taxon>Neognathae</taxon>
        <taxon>Neoaves</taxon>
        <taxon>Telluraves</taxon>
        <taxon>Australaves</taxon>
        <taxon>Passeriformes</taxon>
        <taxon>Pipridae</taxon>
        <taxon>Pipra</taxon>
    </lineage>
</organism>
<dbReference type="PANTHER" id="PTHR14455">
    <property type="entry name" value="ASKOPOS"/>
    <property type="match status" value="1"/>
</dbReference>
<dbReference type="GeneID" id="113991788"/>
<protein>
    <recommendedName>
        <fullName evidence="2">S100P-binding protein</fullName>
    </recommendedName>
</protein>
<evidence type="ECO:0000313" key="6">
    <source>
        <dbReference type="RefSeq" id="XP_027584158.1"/>
    </source>
</evidence>
<feature type="compositionally biased region" description="Low complexity" evidence="4">
    <location>
        <begin position="161"/>
        <end position="173"/>
    </location>
</feature>
<dbReference type="Pfam" id="PF15427">
    <property type="entry name" value="S100PBPR"/>
    <property type="match status" value="1"/>
</dbReference>
<dbReference type="PANTHER" id="PTHR14455:SF0">
    <property type="entry name" value="S100P-BINDING PROTEIN"/>
    <property type="match status" value="1"/>
</dbReference>
<feature type="region of interest" description="Disordered" evidence="4">
    <location>
        <begin position="401"/>
        <end position="427"/>
    </location>
</feature>
<keyword evidence="5" id="KW-1185">Reference proteome</keyword>
<dbReference type="RefSeq" id="XP_027584159.1">
    <property type="nucleotide sequence ID" value="XM_027728358.2"/>
</dbReference>
<reference evidence="6 7" key="1">
    <citation type="submission" date="2025-04" db="UniProtKB">
        <authorList>
            <consortium name="RefSeq"/>
        </authorList>
    </citation>
    <scope>IDENTIFICATION</scope>
    <source>
        <tissue evidence="6 7">Muscle</tissue>
    </source>
</reference>
<proteinExistence type="predicted"/>
<dbReference type="InterPro" id="IPR026097">
    <property type="entry name" value="S100PBP"/>
</dbReference>
<dbReference type="GO" id="GO:0005634">
    <property type="term" value="C:nucleus"/>
    <property type="evidence" value="ECO:0007669"/>
    <property type="project" value="UniProtKB-SubCell"/>
</dbReference>
<name>A0A6J2H8P9_9PASS</name>
<evidence type="ECO:0000256" key="1">
    <source>
        <dbReference type="ARBA" id="ARBA00004123"/>
    </source>
</evidence>